<dbReference type="AlphaFoldDB" id="A0A179EU29"/>
<accession>A0A179EU29</accession>
<gene>
    <name evidence="1" type="ORF">A6E74_12030</name>
</gene>
<keyword evidence="2" id="KW-1185">Reference proteome</keyword>
<evidence type="ECO:0000313" key="1">
    <source>
        <dbReference type="EMBL" id="OAQ56708.1"/>
    </source>
</evidence>
<evidence type="ECO:0008006" key="3">
    <source>
        <dbReference type="Google" id="ProtNLM"/>
    </source>
</evidence>
<organism evidence="1 2">
    <name type="scientific">Enterococcus thailandicus</name>
    <dbReference type="NCBI Taxonomy" id="417368"/>
    <lineage>
        <taxon>Bacteria</taxon>
        <taxon>Bacillati</taxon>
        <taxon>Bacillota</taxon>
        <taxon>Bacilli</taxon>
        <taxon>Lactobacillales</taxon>
        <taxon>Enterococcaceae</taxon>
        <taxon>Enterococcus</taxon>
    </lineage>
</organism>
<evidence type="ECO:0000313" key="2">
    <source>
        <dbReference type="Proteomes" id="UP000078516"/>
    </source>
</evidence>
<dbReference type="EMBL" id="LWMN01000003">
    <property type="protein sequence ID" value="OAQ56708.1"/>
    <property type="molecule type" value="Genomic_DNA"/>
</dbReference>
<name>A0A179EU29_ENTTH</name>
<proteinExistence type="predicted"/>
<dbReference type="RefSeq" id="WP_067481634.1">
    <property type="nucleotide sequence ID" value="NZ_JARQAN010000002.1"/>
</dbReference>
<comment type="caution">
    <text evidence="1">The sequence shown here is derived from an EMBL/GenBank/DDBJ whole genome shotgun (WGS) entry which is preliminary data.</text>
</comment>
<sequence length="326" mass="38212">MTNQSLLKFEDAWEIVKQEPTVWEFIEIKNDSFYYKINQEELFLSSFKSKNLPSSPYTLTFLGEVLTKLSPLANIMSRRPGTEEVTFYVLLNTPQSGFFGKKVDKKMLEVAAPPLVWRRQQIQEGIRQKIKEYIEKNESFFFLDIGSGAGFDSLEIERLIHRTNDLTNNCFNKPYESLNIDIDSKWLKNNQLLAEKLFGLNHFITRENISIFDFLEKYPRATLGQYDHLIISCNGFAEFLSDVELRNLYENIFLFTQTFDGNVDIILPFANKNKKQESLGHKIGFKFKAKEKQEIINMIKEIFINYKVSYCEKYSHIVMNVQKDSD</sequence>
<protein>
    <recommendedName>
        <fullName evidence="3">Histidine-specific methyltransferase SAM-dependent domain-containing protein</fullName>
    </recommendedName>
</protein>
<dbReference type="Proteomes" id="UP000078516">
    <property type="component" value="Unassembled WGS sequence"/>
</dbReference>
<dbReference type="InterPro" id="IPR029063">
    <property type="entry name" value="SAM-dependent_MTases_sf"/>
</dbReference>
<dbReference type="SUPFAM" id="SSF53335">
    <property type="entry name" value="S-adenosyl-L-methionine-dependent methyltransferases"/>
    <property type="match status" value="1"/>
</dbReference>
<reference evidence="1 2" key="1">
    <citation type="submission" date="2016-04" db="EMBL/GenBank/DDBJ databases">
        <title>Draft genome of an Enterococcus thailandicus strain isolated from bovine feces.</title>
        <authorList>
            <person name="Beukers A.G."/>
            <person name="Zaheer R."/>
            <person name="Goji N."/>
            <person name="Cook S.R."/>
            <person name="Amoako K."/>
            <person name="Chaves A.V."/>
            <person name="Ward M.P."/>
            <person name="Mcallister T.A."/>
        </authorList>
    </citation>
    <scope>NUCLEOTIDE SEQUENCE [LARGE SCALE GENOMIC DNA]</scope>
    <source>
        <strain evidence="1 2">F0711D 46</strain>
    </source>
</reference>